<dbReference type="AlphaFoldDB" id="A0AAW0AUW5"/>
<keyword evidence="3" id="KW-1185">Reference proteome</keyword>
<protein>
    <submittedName>
        <fullName evidence="2">Uncharacterized protein</fullName>
    </submittedName>
</protein>
<organism evidence="2 3">
    <name type="scientific">Favolaschia claudopus</name>
    <dbReference type="NCBI Taxonomy" id="2862362"/>
    <lineage>
        <taxon>Eukaryota</taxon>
        <taxon>Fungi</taxon>
        <taxon>Dikarya</taxon>
        <taxon>Basidiomycota</taxon>
        <taxon>Agaricomycotina</taxon>
        <taxon>Agaricomycetes</taxon>
        <taxon>Agaricomycetidae</taxon>
        <taxon>Agaricales</taxon>
        <taxon>Marasmiineae</taxon>
        <taxon>Mycenaceae</taxon>
        <taxon>Favolaschia</taxon>
    </lineage>
</organism>
<proteinExistence type="predicted"/>
<reference evidence="2 3" key="1">
    <citation type="journal article" date="2024" name="J Genomics">
        <title>Draft genome sequencing and assembly of Favolaschia claudopus CIRM-BRFM 2984 isolated from oak limbs.</title>
        <authorList>
            <person name="Navarro D."/>
            <person name="Drula E."/>
            <person name="Chaduli D."/>
            <person name="Cazenave R."/>
            <person name="Ahrendt S."/>
            <person name="Wang J."/>
            <person name="Lipzen A."/>
            <person name="Daum C."/>
            <person name="Barry K."/>
            <person name="Grigoriev I.V."/>
            <person name="Favel A."/>
            <person name="Rosso M.N."/>
            <person name="Martin F."/>
        </authorList>
    </citation>
    <scope>NUCLEOTIDE SEQUENCE [LARGE SCALE GENOMIC DNA]</scope>
    <source>
        <strain evidence="2 3">CIRM-BRFM 2984</strain>
    </source>
</reference>
<feature type="region of interest" description="Disordered" evidence="1">
    <location>
        <begin position="43"/>
        <end position="66"/>
    </location>
</feature>
<gene>
    <name evidence="2" type="ORF">R3P38DRAFT_2542053</name>
</gene>
<sequence length="136" mass="15448">MLPPEAQELLKIPENQLERLFPSSNALVQDLLAHKIPYERPSAHTTETSQYLSKDSPTCSNFDPTSLTAPPPALVQSLVKALRIEDQYGSVCCAHIPGHRERYPLWIVVYWAELRVVRTSRKVWNDAVQALEARNQ</sequence>
<dbReference type="Proteomes" id="UP001362999">
    <property type="component" value="Unassembled WGS sequence"/>
</dbReference>
<evidence type="ECO:0000313" key="3">
    <source>
        <dbReference type="Proteomes" id="UP001362999"/>
    </source>
</evidence>
<evidence type="ECO:0000256" key="1">
    <source>
        <dbReference type="SAM" id="MobiDB-lite"/>
    </source>
</evidence>
<accession>A0AAW0AUW5</accession>
<evidence type="ECO:0000313" key="2">
    <source>
        <dbReference type="EMBL" id="KAK7016497.1"/>
    </source>
</evidence>
<dbReference type="EMBL" id="JAWWNJ010000050">
    <property type="protein sequence ID" value="KAK7016497.1"/>
    <property type="molecule type" value="Genomic_DNA"/>
</dbReference>
<comment type="caution">
    <text evidence="2">The sequence shown here is derived from an EMBL/GenBank/DDBJ whole genome shotgun (WGS) entry which is preliminary data.</text>
</comment>
<feature type="non-terminal residue" evidence="2">
    <location>
        <position position="136"/>
    </location>
</feature>
<name>A0AAW0AUW5_9AGAR</name>